<sequence>MNYVSSLPIIAIITPFIGAFLIGAISSNKKLLPAMKGIAIVSSLVSLVSLLFLTKPILLEGKVATYWLGNWMPQEQMAIGIGLEVDSFGLFTGLIITFSSFLSSIYSVTYMKEDNAIDKYYTLFLLLLGSMIGFVLTGDLFNMYVMLEIMTFAAISLTAFRNNVYKSLEAGFKYIVIGSLGSTLILLGTVLIYAQTATLNMAQISALIHNNYTPVTILALAFMMAGYGVKAFLVPCHTWPPDAHMSAPSSVSMLLSGVMSKTGIYGFVRLLYMIFFSVGMAKMELLIIIWGTLTMIVGASMAIIQTDFKRLLAFSSVSQIGYIIVAFGVGLSSKSSIGVLGTLGGLYHMINHASFKCLLFMCAGAVLHATGTTDITKLGGLSKKMPYTTILFLIAAFSISGLPPFNGFVSKWMIYQATYEAGYAPVTIIALIVSVFTLAYMMKLAQSVFFGELPKKLEEVKGVPLTMSITMGVFALACLVEGLFPKIISKYLLEPAAYSIYNLHNYIDVMFTKGFAEKMFKNKIPIPNMTYEMAGYWRPEAWFVLFIVILIGFIIGVGISLNFVKKNNIDTTCNFGDKYGVFTGGEKEEFAPIAGGDLFWGLRHNLKGYFGFLEKAHSGVVNDYVTWVISCTAVLSIYLFAVL</sequence>
<dbReference type="Pfam" id="PF00361">
    <property type="entry name" value="Proton_antipo_M"/>
    <property type="match status" value="1"/>
</dbReference>
<evidence type="ECO:0000313" key="13">
    <source>
        <dbReference type="Proteomes" id="UP000239706"/>
    </source>
</evidence>
<evidence type="ECO:0000256" key="9">
    <source>
        <dbReference type="SAM" id="Phobius"/>
    </source>
</evidence>
<dbReference type="OrthoDB" id="9807568at2"/>
<feature type="transmembrane region" description="Helical" evidence="9">
    <location>
        <begin position="120"/>
        <end position="137"/>
    </location>
</feature>
<evidence type="ECO:0000256" key="5">
    <source>
        <dbReference type="ARBA" id="ARBA00022989"/>
    </source>
</evidence>
<feature type="transmembrane region" description="Helical" evidence="9">
    <location>
        <begin position="422"/>
        <end position="442"/>
    </location>
</feature>
<reference evidence="12 13" key="1">
    <citation type="submission" date="2018-03" db="EMBL/GenBank/DDBJ databases">
        <title>Genome sequence of Clostridium liquoris DSM 100320.</title>
        <authorList>
            <person name="Poehlein A."/>
            <person name="Daniel R."/>
        </authorList>
    </citation>
    <scope>NUCLEOTIDE SEQUENCE [LARGE SCALE GENOMIC DNA]</scope>
    <source>
        <strain evidence="12 13">DSM 100320</strain>
    </source>
</reference>
<evidence type="ECO:0000259" key="11">
    <source>
        <dbReference type="Pfam" id="PF00662"/>
    </source>
</evidence>
<dbReference type="AlphaFoldDB" id="A0A2T0B4E1"/>
<dbReference type="RefSeq" id="WP_106063433.1">
    <property type="nucleotide sequence ID" value="NZ_PVXO01000036.1"/>
</dbReference>
<feature type="transmembrane region" description="Helical" evidence="9">
    <location>
        <begin position="172"/>
        <end position="194"/>
    </location>
</feature>
<dbReference type="PRINTS" id="PR01434">
    <property type="entry name" value="NADHDHGNASE5"/>
</dbReference>
<comment type="subcellular location">
    <subcellularLocation>
        <location evidence="1">Cell membrane</location>
        <topology evidence="1">Multi-pass membrane protein</topology>
    </subcellularLocation>
    <subcellularLocation>
        <location evidence="8">Membrane</location>
        <topology evidence="8">Multi-pass membrane protein</topology>
    </subcellularLocation>
</comment>
<proteinExistence type="inferred from homology"/>
<keyword evidence="6 12" id="KW-0560">Oxidoreductase</keyword>
<feature type="transmembrane region" description="Helical" evidence="9">
    <location>
        <begin position="254"/>
        <end position="279"/>
    </location>
</feature>
<organism evidence="12 13">
    <name type="scientific">Clostridium liquoris</name>
    <dbReference type="NCBI Taxonomy" id="1289519"/>
    <lineage>
        <taxon>Bacteria</taxon>
        <taxon>Bacillati</taxon>
        <taxon>Bacillota</taxon>
        <taxon>Clostridia</taxon>
        <taxon>Eubacteriales</taxon>
        <taxon>Clostridiaceae</taxon>
        <taxon>Clostridium</taxon>
    </lineage>
</organism>
<dbReference type="EMBL" id="PVXO01000036">
    <property type="protein sequence ID" value="PRR78732.1"/>
    <property type="molecule type" value="Genomic_DNA"/>
</dbReference>
<feature type="transmembrane region" description="Helical" evidence="9">
    <location>
        <begin position="88"/>
        <end position="108"/>
    </location>
</feature>
<evidence type="ECO:0000256" key="2">
    <source>
        <dbReference type="ARBA" id="ARBA00008483"/>
    </source>
</evidence>
<dbReference type="Pfam" id="PF00662">
    <property type="entry name" value="Proton_antipo_N"/>
    <property type="match status" value="1"/>
</dbReference>
<dbReference type="InterPro" id="IPR001516">
    <property type="entry name" value="Proton_antipo_N"/>
</dbReference>
<name>A0A2T0B4E1_9CLOT</name>
<evidence type="ECO:0000256" key="7">
    <source>
        <dbReference type="ARBA" id="ARBA00023136"/>
    </source>
</evidence>
<evidence type="ECO:0000259" key="10">
    <source>
        <dbReference type="Pfam" id="PF00361"/>
    </source>
</evidence>
<feature type="domain" description="NADH-Ubiquinone oxidoreductase (complex I) chain 5 N-terminal" evidence="11">
    <location>
        <begin position="71"/>
        <end position="121"/>
    </location>
</feature>
<feature type="domain" description="NADH:quinone oxidoreductase/Mrp antiporter transmembrane" evidence="10">
    <location>
        <begin position="138"/>
        <end position="437"/>
    </location>
</feature>
<feature type="transmembrane region" description="Helical" evidence="9">
    <location>
        <begin position="311"/>
        <end position="333"/>
    </location>
</feature>
<dbReference type="InterPro" id="IPR052175">
    <property type="entry name" value="ComplexI-like_HydComp"/>
</dbReference>
<feature type="transmembrane region" description="Helical" evidence="9">
    <location>
        <begin position="624"/>
        <end position="641"/>
    </location>
</feature>
<dbReference type="GO" id="GO:0005886">
    <property type="term" value="C:plasma membrane"/>
    <property type="evidence" value="ECO:0007669"/>
    <property type="project" value="UniProtKB-SubCell"/>
</dbReference>
<keyword evidence="5 9" id="KW-1133">Transmembrane helix</keyword>
<feature type="transmembrane region" description="Helical" evidence="9">
    <location>
        <begin position="214"/>
        <end position="233"/>
    </location>
</feature>
<evidence type="ECO:0000313" key="12">
    <source>
        <dbReference type="EMBL" id="PRR78732.1"/>
    </source>
</evidence>
<keyword evidence="3" id="KW-1003">Cell membrane</keyword>
<feature type="transmembrane region" description="Helical" evidence="9">
    <location>
        <begin position="353"/>
        <end position="373"/>
    </location>
</feature>
<feature type="transmembrane region" description="Helical" evidence="9">
    <location>
        <begin position="6"/>
        <end position="25"/>
    </location>
</feature>
<gene>
    <name evidence="12" type="primary">hyfB_2</name>
    <name evidence="12" type="ORF">CLLI_13140</name>
</gene>
<evidence type="ECO:0000256" key="4">
    <source>
        <dbReference type="ARBA" id="ARBA00022692"/>
    </source>
</evidence>
<evidence type="ECO:0000256" key="1">
    <source>
        <dbReference type="ARBA" id="ARBA00004651"/>
    </source>
</evidence>
<comment type="similarity">
    <text evidence="2">Belongs to the CPA3 antiporters (TC 2.A.63) subunit A family.</text>
</comment>
<keyword evidence="4 8" id="KW-0812">Transmembrane</keyword>
<accession>A0A2T0B4E1</accession>
<dbReference type="InterPro" id="IPR001750">
    <property type="entry name" value="ND/Mrp_TM"/>
</dbReference>
<protein>
    <submittedName>
        <fullName evidence="12">Hydrogenase-4 component B</fullName>
        <ecNumber evidence="12">1.-.-.-</ecNumber>
    </submittedName>
</protein>
<feature type="transmembrane region" description="Helical" evidence="9">
    <location>
        <begin position="285"/>
        <end position="304"/>
    </location>
</feature>
<keyword evidence="13" id="KW-1185">Reference proteome</keyword>
<feature type="transmembrane region" description="Helical" evidence="9">
    <location>
        <begin position="541"/>
        <end position="564"/>
    </location>
</feature>
<feature type="transmembrane region" description="Helical" evidence="9">
    <location>
        <begin position="37"/>
        <end position="58"/>
    </location>
</feature>
<dbReference type="PANTHER" id="PTHR42682:SF4">
    <property type="entry name" value="NADH-UBIQUINONE_PLASTOQUINONE"/>
    <property type="match status" value="1"/>
</dbReference>
<feature type="transmembrane region" description="Helical" evidence="9">
    <location>
        <begin position="463"/>
        <end position="484"/>
    </location>
</feature>
<evidence type="ECO:0000256" key="3">
    <source>
        <dbReference type="ARBA" id="ARBA00022475"/>
    </source>
</evidence>
<dbReference type="Proteomes" id="UP000239706">
    <property type="component" value="Unassembled WGS sequence"/>
</dbReference>
<evidence type="ECO:0000256" key="6">
    <source>
        <dbReference type="ARBA" id="ARBA00023002"/>
    </source>
</evidence>
<keyword evidence="7 9" id="KW-0472">Membrane</keyword>
<feature type="transmembrane region" description="Helical" evidence="9">
    <location>
        <begin position="385"/>
        <end position="402"/>
    </location>
</feature>
<dbReference type="GO" id="GO:0016491">
    <property type="term" value="F:oxidoreductase activity"/>
    <property type="evidence" value="ECO:0007669"/>
    <property type="project" value="UniProtKB-KW"/>
</dbReference>
<comment type="caution">
    <text evidence="12">The sequence shown here is derived from an EMBL/GenBank/DDBJ whole genome shotgun (WGS) entry which is preliminary data.</text>
</comment>
<dbReference type="PANTHER" id="PTHR42682">
    <property type="entry name" value="HYDROGENASE-4 COMPONENT F"/>
    <property type="match status" value="1"/>
</dbReference>
<dbReference type="EC" id="1.-.-.-" evidence="12"/>
<evidence type="ECO:0000256" key="8">
    <source>
        <dbReference type="RuleBase" id="RU000320"/>
    </source>
</evidence>